<dbReference type="PANTHER" id="PTHR23403:SF1">
    <property type="entry name" value="TREHALASE"/>
    <property type="match status" value="1"/>
</dbReference>
<name>A0ABS9BMG2_9BACT</name>
<dbReference type="SUPFAM" id="SSF48208">
    <property type="entry name" value="Six-hairpin glycosidases"/>
    <property type="match status" value="1"/>
</dbReference>
<keyword evidence="2" id="KW-0326">Glycosidase</keyword>
<reference evidence="3 4" key="1">
    <citation type="submission" date="2022-01" db="EMBL/GenBank/DDBJ databases">
        <title>Flavihumibacter sp. nov., isolated from sediment of a river.</title>
        <authorList>
            <person name="Liu H."/>
        </authorList>
    </citation>
    <scope>NUCLEOTIDE SEQUENCE [LARGE SCALE GENOMIC DNA]</scope>
    <source>
        <strain evidence="3 4">RY-1</strain>
    </source>
</reference>
<comment type="caution">
    <text evidence="3">The sequence shown here is derived from an EMBL/GenBank/DDBJ whole genome shotgun (WGS) entry which is preliminary data.</text>
</comment>
<evidence type="ECO:0000313" key="3">
    <source>
        <dbReference type="EMBL" id="MCF1716168.1"/>
    </source>
</evidence>
<sequence length="531" mass="60062">MHVRSIASILTGLLLSVGVIAQDSLPKSPDQLYGELFTEVQMAQLFPDGKTFVDAVPKMSPDEIMLAYREAKKNPATKFSVTQFVRNYFVLPDSASSAYRSNPQHSITAHIQDLWKVLRRQPDTAVKGSSLLPLPHPYIVPGGRFREIYYWDSYFTMLGLKESREFEIMENMIDNFAYLINTYGHIPNGNRTYYLSRSQPPFFFMMVELLATVKGDQTLLQYLPALEKEYRYWMEGAATLKKGQEFKRVVSLPDEALLNRYWDEANTPRPESYREDVETANRSTRPKVNVYAHLRAGAASGWDFSSRWLADGKTLSTIETTNIIPVDLNSLLVGFENALARAYKVAGQDSVSMVYTAAAEKRQQAIEKYCWSREQQFYTDYNFKKQALTRQITAAGLFPFVFFSHKQGYLSVVARQAATVVKEQLLQPGGLVTTTQTTGEQWDAPNGWAPLQWMAVRGLARSGQIGLAKEIAQRWTGLNEKVYKETGKLMEKYNVMDLSKSAGGGEYAAQDGFGWTNGVYLALSAWLKQPL</sequence>
<dbReference type="InterPro" id="IPR001661">
    <property type="entry name" value="Glyco_hydro_37"/>
</dbReference>
<dbReference type="Gene3D" id="1.50.10.10">
    <property type="match status" value="1"/>
</dbReference>
<organism evidence="3 4">
    <name type="scientific">Flavihumibacter fluminis</name>
    <dbReference type="NCBI Taxonomy" id="2909236"/>
    <lineage>
        <taxon>Bacteria</taxon>
        <taxon>Pseudomonadati</taxon>
        <taxon>Bacteroidota</taxon>
        <taxon>Chitinophagia</taxon>
        <taxon>Chitinophagales</taxon>
        <taxon>Chitinophagaceae</taxon>
        <taxon>Flavihumibacter</taxon>
    </lineage>
</organism>
<evidence type="ECO:0000313" key="4">
    <source>
        <dbReference type="Proteomes" id="UP001200145"/>
    </source>
</evidence>
<dbReference type="NCBIfam" id="NF009773">
    <property type="entry name" value="PRK13270.1"/>
    <property type="match status" value="1"/>
</dbReference>
<dbReference type="NCBIfam" id="NF009774">
    <property type="entry name" value="PRK13271.1"/>
    <property type="match status" value="1"/>
</dbReference>
<gene>
    <name evidence="3" type="primary">treA</name>
    <name evidence="3" type="ORF">L0U88_16120</name>
</gene>
<keyword evidence="1" id="KW-0378">Hydrolase</keyword>
<dbReference type="Proteomes" id="UP001200145">
    <property type="component" value="Unassembled WGS sequence"/>
</dbReference>
<protein>
    <submittedName>
        <fullName evidence="3">Alpha,alpha-trehalase TreA</fullName>
    </submittedName>
</protein>
<evidence type="ECO:0000256" key="2">
    <source>
        <dbReference type="ARBA" id="ARBA00023295"/>
    </source>
</evidence>
<dbReference type="PROSITE" id="PS00928">
    <property type="entry name" value="TREHALASE_2"/>
    <property type="match status" value="1"/>
</dbReference>
<evidence type="ECO:0000256" key="1">
    <source>
        <dbReference type="ARBA" id="ARBA00022801"/>
    </source>
</evidence>
<dbReference type="PANTHER" id="PTHR23403">
    <property type="entry name" value="TREHALASE"/>
    <property type="match status" value="1"/>
</dbReference>
<dbReference type="InterPro" id="IPR012341">
    <property type="entry name" value="6hp_glycosidase-like_sf"/>
</dbReference>
<dbReference type="InterPro" id="IPR008928">
    <property type="entry name" value="6-hairpin_glycosidase_sf"/>
</dbReference>
<accession>A0ABS9BMG2</accession>
<keyword evidence="4" id="KW-1185">Reference proteome</keyword>
<dbReference type="PROSITE" id="PS00927">
    <property type="entry name" value="TREHALASE_1"/>
    <property type="match status" value="1"/>
</dbReference>
<dbReference type="PRINTS" id="PR00744">
    <property type="entry name" value="GLHYDRLASE37"/>
</dbReference>
<dbReference type="RefSeq" id="WP_234867129.1">
    <property type="nucleotide sequence ID" value="NZ_JAKEVY010000004.1"/>
</dbReference>
<proteinExistence type="predicted"/>
<dbReference type="InterPro" id="IPR018232">
    <property type="entry name" value="Glyco_hydro_37_CS"/>
</dbReference>
<dbReference type="EMBL" id="JAKEVY010000004">
    <property type="protein sequence ID" value="MCF1716168.1"/>
    <property type="molecule type" value="Genomic_DNA"/>
</dbReference>
<dbReference type="Pfam" id="PF01204">
    <property type="entry name" value="Trehalase"/>
    <property type="match status" value="1"/>
</dbReference>